<dbReference type="NCBIfam" id="TIGR00254">
    <property type="entry name" value="GGDEF"/>
    <property type="match status" value="1"/>
</dbReference>
<dbReference type="RefSeq" id="WP_057180699.1">
    <property type="nucleotide sequence ID" value="NZ_BDQM01000052.1"/>
</dbReference>
<dbReference type="EMBL" id="BDQM01000052">
    <property type="protein sequence ID" value="GAW97854.1"/>
    <property type="molecule type" value="Genomic_DNA"/>
</dbReference>
<dbReference type="PANTHER" id="PTHR46663">
    <property type="entry name" value="DIGUANYLATE CYCLASE DGCT-RELATED"/>
    <property type="match status" value="1"/>
</dbReference>
<organism evidence="2 3">
    <name type="scientific">Colwellia marinimaniae</name>
    <dbReference type="NCBI Taxonomy" id="1513592"/>
    <lineage>
        <taxon>Bacteria</taxon>
        <taxon>Pseudomonadati</taxon>
        <taxon>Pseudomonadota</taxon>
        <taxon>Gammaproteobacteria</taxon>
        <taxon>Alteromonadales</taxon>
        <taxon>Colwelliaceae</taxon>
        <taxon>Colwellia</taxon>
    </lineage>
</organism>
<dbReference type="CDD" id="cd01949">
    <property type="entry name" value="GGDEF"/>
    <property type="match status" value="1"/>
</dbReference>
<protein>
    <submittedName>
        <fullName evidence="2">Bifunctional diguanylate cyclase/phosphodiesterase</fullName>
    </submittedName>
</protein>
<dbReference type="SMART" id="SM00267">
    <property type="entry name" value="GGDEF"/>
    <property type="match status" value="1"/>
</dbReference>
<dbReference type="InterPro" id="IPR029016">
    <property type="entry name" value="GAF-like_dom_sf"/>
</dbReference>
<gene>
    <name evidence="2" type="ORF">MTCD1_03502</name>
</gene>
<evidence type="ECO:0000313" key="2">
    <source>
        <dbReference type="EMBL" id="GAW97854.1"/>
    </source>
</evidence>
<dbReference type="SMART" id="SM00065">
    <property type="entry name" value="GAF"/>
    <property type="match status" value="1"/>
</dbReference>
<accession>A0ABQ0MZV7</accession>
<dbReference type="Gene3D" id="3.30.70.270">
    <property type="match status" value="1"/>
</dbReference>
<evidence type="ECO:0000313" key="3">
    <source>
        <dbReference type="Proteomes" id="UP000197068"/>
    </source>
</evidence>
<dbReference type="InterPro" id="IPR029787">
    <property type="entry name" value="Nucleotide_cyclase"/>
</dbReference>
<dbReference type="Pfam" id="PF13185">
    <property type="entry name" value="GAF_2"/>
    <property type="match status" value="1"/>
</dbReference>
<evidence type="ECO:0000259" key="1">
    <source>
        <dbReference type="PROSITE" id="PS50887"/>
    </source>
</evidence>
<proteinExistence type="predicted"/>
<dbReference type="SUPFAM" id="SSF55073">
    <property type="entry name" value="Nucleotide cyclase"/>
    <property type="match status" value="1"/>
</dbReference>
<name>A0ABQ0MZV7_9GAMM</name>
<dbReference type="InterPro" id="IPR043128">
    <property type="entry name" value="Rev_trsase/Diguanyl_cyclase"/>
</dbReference>
<sequence>MVLAKKDECLIVLSEDSSINQKKLIDNNGNTILIVDKSWSDEQIWQALDIANQAFNSGIMVANENKSNEIQRAINVKTSELSQQIRDNERSELLLKSLYRISELTNGSLLDIDTFYGQIHNIVGKLINTSNFYIAKYDKKTDYLYFEYYRDGFTDEAAKKFFKPRELSNHYTELVIRSGEIVLLSRDEMEELYRKGEVVKARAAVRSWLGVPLIHSGEVHGAMVVQSYQKDFIYNQSDAELLNFVSQHVSTAIKRREVADFELQNRNLLEHTASHDSLTNLPNRASFFGTLSQEIAYMKLNNNYDFAILFLDLDGFKAVNDTYGHHVGDSLLKIVAKKLKGFVRNNDTVARLGGDEFVIIIKELIEKETAFEIAKRITKTLALPIMIENNTVIIGTSIGILFSDDSYDSADIMLRDADAAMYRAKEKGKGRFEVFTAIES</sequence>
<comment type="caution">
    <text evidence="2">The sequence shown here is derived from an EMBL/GenBank/DDBJ whole genome shotgun (WGS) entry which is preliminary data.</text>
</comment>
<dbReference type="Proteomes" id="UP000197068">
    <property type="component" value="Unassembled WGS sequence"/>
</dbReference>
<dbReference type="SUPFAM" id="SSF55781">
    <property type="entry name" value="GAF domain-like"/>
    <property type="match status" value="1"/>
</dbReference>
<feature type="domain" description="GGDEF" evidence="1">
    <location>
        <begin position="304"/>
        <end position="437"/>
    </location>
</feature>
<dbReference type="InterPro" id="IPR003018">
    <property type="entry name" value="GAF"/>
</dbReference>
<dbReference type="InterPro" id="IPR000160">
    <property type="entry name" value="GGDEF_dom"/>
</dbReference>
<dbReference type="Gene3D" id="3.30.450.40">
    <property type="match status" value="1"/>
</dbReference>
<dbReference type="PROSITE" id="PS50887">
    <property type="entry name" value="GGDEF"/>
    <property type="match status" value="1"/>
</dbReference>
<reference evidence="2 3" key="1">
    <citation type="submission" date="2017-06" db="EMBL/GenBank/DDBJ databases">
        <title>Whole Genome Sequences of Colwellia marinimaniae MTCD1.</title>
        <authorList>
            <person name="Kusumoto H."/>
            <person name="Inoue M."/>
            <person name="Tanikawa K."/>
            <person name="Maeji H."/>
            <person name="Cameron J.H."/>
            <person name="Bartlett D.H."/>
        </authorList>
    </citation>
    <scope>NUCLEOTIDE SEQUENCE [LARGE SCALE GENOMIC DNA]</scope>
    <source>
        <strain evidence="2 3">MTCD1</strain>
    </source>
</reference>
<dbReference type="PANTHER" id="PTHR46663:SF2">
    <property type="entry name" value="GGDEF DOMAIN-CONTAINING PROTEIN"/>
    <property type="match status" value="1"/>
</dbReference>
<dbReference type="InterPro" id="IPR052163">
    <property type="entry name" value="DGC-Regulatory_Protein"/>
</dbReference>
<keyword evidence="3" id="KW-1185">Reference proteome</keyword>
<dbReference type="Pfam" id="PF00990">
    <property type="entry name" value="GGDEF"/>
    <property type="match status" value="1"/>
</dbReference>